<name>A0A2U2CDZ9_9RHOB</name>
<comment type="caution">
    <text evidence="2">The sequence shown here is derived from an EMBL/GenBank/DDBJ whole genome shotgun (WGS) entry which is preliminary data.</text>
</comment>
<reference evidence="2 3" key="1">
    <citation type="submission" date="2018-05" db="EMBL/GenBank/DDBJ databases">
        <title>Pararhodobacter marina sp. nov., isolated from deep-sea water of the Indian Ocean.</title>
        <authorList>
            <person name="Lai Q.Sr."/>
            <person name="Liu X."/>
            <person name="Shao Z."/>
        </authorList>
    </citation>
    <scope>NUCLEOTIDE SEQUENCE [LARGE SCALE GENOMIC DNA]</scope>
    <source>
        <strain evidence="2 3">CIC4N-9</strain>
    </source>
</reference>
<dbReference type="GeneID" id="94364299"/>
<evidence type="ECO:0000313" key="3">
    <source>
        <dbReference type="Proteomes" id="UP000244940"/>
    </source>
</evidence>
<evidence type="ECO:0000256" key="1">
    <source>
        <dbReference type="SAM" id="Phobius"/>
    </source>
</evidence>
<dbReference type="RefSeq" id="WP_109532270.1">
    <property type="nucleotide sequence ID" value="NZ_QEYD01000003.1"/>
</dbReference>
<accession>A0A2U2CDZ9</accession>
<protein>
    <recommendedName>
        <fullName evidence="4">DUF3592 domain-containing protein</fullName>
    </recommendedName>
</protein>
<feature type="transmembrane region" description="Helical" evidence="1">
    <location>
        <begin position="12"/>
        <end position="33"/>
    </location>
</feature>
<proteinExistence type="predicted"/>
<evidence type="ECO:0000313" key="2">
    <source>
        <dbReference type="EMBL" id="PWE30123.1"/>
    </source>
</evidence>
<organism evidence="2 3">
    <name type="scientific">Pararhodobacter marinus</name>
    <dbReference type="NCBI Taxonomy" id="2184063"/>
    <lineage>
        <taxon>Bacteria</taxon>
        <taxon>Pseudomonadati</taxon>
        <taxon>Pseudomonadota</taxon>
        <taxon>Alphaproteobacteria</taxon>
        <taxon>Rhodobacterales</taxon>
        <taxon>Paracoccaceae</taxon>
        <taxon>Pararhodobacter</taxon>
    </lineage>
</organism>
<sequence>MRPEPRAFLLRVLPFFTGASLAAALVLTGVAMVQTLGLMRARPPGTRVEATVLTVDLRPPTQTEPWYEGRARLFVSDPQLGTFTIATDHPPVSVTEIWPGALVEVAVTPGHPPQVAYWPTARERHNRVTLIALALTLSLAAISGLATRMLRPA</sequence>
<dbReference type="AlphaFoldDB" id="A0A2U2CDZ9"/>
<gene>
    <name evidence="2" type="ORF">C4N9_05320</name>
</gene>
<keyword evidence="1" id="KW-0472">Membrane</keyword>
<dbReference type="OrthoDB" id="5728201at2"/>
<dbReference type="EMBL" id="QEYD01000003">
    <property type="protein sequence ID" value="PWE30123.1"/>
    <property type="molecule type" value="Genomic_DNA"/>
</dbReference>
<evidence type="ECO:0008006" key="4">
    <source>
        <dbReference type="Google" id="ProtNLM"/>
    </source>
</evidence>
<feature type="transmembrane region" description="Helical" evidence="1">
    <location>
        <begin position="128"/>
        <end position="150"/>
    </location>
</feature>
<dbReference type="Proteomes" id="UP000244940">
    <property type="component" value="Unassembled WGS sequence"/>
</dbReference>
<keyword evidence="3" id="KW-1185">Reference proteome</keyword>
<keyword evidence="1" id="KW-1133">Transmembrane helix</keyword>
<keyword evidence="1" id="KW-0812">Transmembrane</keyword>